<dbReference type="GeneID" id="115942778"/>
<proteinExistence type="predicted"/>
<keyword evidence="2" id="KW-1185">Reference proteome</keyword>
<dbReference type="OrthoDB" id="10644094at2759"/>
<feature type="region of interest" description="Disordered" evidence="1">
    <location>
        <begin position="121"/>
        <end position="161"/>
    </location>
</feature>
<gene>
    <name evidence="3" type="primary">LOC115942778</name>
</gene>
<feature type="region of interest" description="Disordered" evidence="1">
    <location>
        <begin position="1"/>
        <end position="50"/>
    </location>
</feature>
<dbReference type="KEGG" id="lww:115942778"/>
<dbReference type="RefSeq" id="XP_030889768.1">
    <property type="nucleotide sequence ID" value="XM_031033908.1"/>
</dbReference>
<evidence type="ECO:0000256" key="1">
    <source>
        <dbReference type="SAM" id="MobiDB-lite"/>
    </source>
</evidence>
<accession>A0A7F8RAU1</accession>
<sequence>MGKDLQGHPGGLLCRRVPRVEASPAAAAAEAETTSQASEPASQASDEEDAPATDIYFFTDGRYWIYSPRHRRLRAVTLSSSGTPTDERSWVYSPLHYSAHAHPASDGESDTVSAPAARHALGTLGSGTGHPSLEMADQWSGGGSPPPPPPTLMFPITSPAR</sequence>
<dbReference type="Proteomes" id="UP000245341">
    <property type="component" value="Unplaced"/>
</dbReference>
<organism evidence="2 3">
    <name type="scientific">Leptonychotes weddellii</name>
    <name type="common">Weddell seal</name>
    <name type="synonym">Otaria weddellii</name>
    <dbReference type="NCBI Taxonomy" id="9713"/>
    <lineage>
        <taxon>Eukaryota</taxon>
        <taxon>Metazoa</taxon>
        <taxon>Chordata</taxon>
        <taxon>Craniata</taxon>
        <taxon>Vertebrata</taxon>
        <taxon>Euteleostomi</taxon>
        <taxon>Mammalia</taxon>
        <taxon>Eutheria</taxon>
        <taxon>Laurasiatheria</taxon>
        <taxon>Carnivora</taxon>
        <taxon>Caniformia</taxon>
        <taxon>Pinnipedia</taxon>
        <taxon>Phocidae</taxon>
        <taxon>Monachinae</taxon>
        <taxon>Lobodontini</taxon>
        <taxon>Leptonychotes</taxon>
    </lineage>
</organism>
<evidence type="ECO:0000313" key="3">
    <source>
        <dbReference type="RefSeq" id="XP_030889768.1"/>
    </source>
</evidence>
<protein>
    <submittedName>
        <fullName evidence="3">Phosphatidylinositol 4-phosphate 5-kinase type-1 gamma-like</fullName>
    </submittedName>
</protein>
<reference evidence="3" key="1">
    <citation type="submission" date="2025-08" db="UniProtKB">
        <authorList>
            <consortium name="RefSeq"/>
        </authorList>
    </citation>
    <scope>IDENTIFICATION</scope>
    <source>
        <tissue evidence="3">Liver</tissue>
    </source>
</reference>
<evidence type="ECO:0000313" key="2">
    <source>
        <dbReference type="Proteomes" id="UP000245341"/>
    </source>
</evidence>
<feature type="compositionally biased region" description="Low complexity" evidence="1">
    <location>
        <begin position="21"/>
        <end position="42"/>
    </location>
</feature>
<dbReference type="AlphaFoldDB" id="A0A7F8RAU1"/>
<name>A0A7F8RAU1_LEPWE</name>